<dbReference type="SUPFAM" id="SSF54106">
    <property type="entry name" value="LysM domain"/>
    <property type="match status" value="1"/>
</dbReference>
<dbReference type="GO" id="GO:0016020">
    <property type="term" value="C:membrane"/>
    <property type="evidence" value="ECO:0007669"/>
    <property type="project" value="InterPro"/>
</dbReference>
<dbReference type="Pfam" id="PF01464">
    <property type="entry name" value="SLT"/>
    <property type="match status" value="1"/>
</dbReference>
<dbReference type="EMBL" id="AP021881">
    <property type="protein sequence ID" value="BBP01133.1"/>
    <property type="molecule type" value="Genomic_DNA"/>
</dbReference>
<dbReference type="InterPro" id="IPR008258">
    <property type="entry name" value="Transglycosylase_SLT_dom_1"/>
</dbReference>
<dbReference type="Pfam" id="PF01476">
    <property type="entry name" value="LysM"/>
    <property type="match status" value="1"/>
</dbReference>
<dbReference type="CDD" id="cd00118">
    <property type="entry name" value="LysM"/>
    <property type="match status" value="1"/>
</dbReference>
<dbReference type="Gene3D" id="1.10.530.10">
    <property type="match status" value="1"/>
</dbReference>
<dbReference type="SUPFAM" id="SSF53955">
    <property type="entry name" value="Lysozyme-like"/>
    <property type="match status" value="1"/>
</dbReference>
<reference evidence="5" key="1">
    <citation type="submission" date="2019-11" db="EMBL/GenBank/DDBJ databases">
        <title>Isolation and characterization of a novel species in the genus Sulfuriferula.</title>
        <authorList>
            <person name="Mochizuki J."/>
            <person name="Kojima H."/>
            <person name="Fukui M."/>
        </authorList>
    </citation>
    <scope>NUCLEOTIDE SEQUENCE [LARGE SCALE GENOMIC DNA]</scope>
    <source>
        <strain evidence="5">SGTM</strain>
    </source>
</reference>
<feature type="compositionally biased region" description="Basic residues" evidence="2">
    <location>
        <begin position="549"/>
        <end position="558"/>
    </location>
</feature>
<dbReference type="Gene3D" id="3.10.350.10">
    <property type="entry name" value="LysM domain"/>
    <property type="match status" value="1"/>
</dbReference>
<dbReference type="SMART" id="SM00257">
    <property type="entry name" value="LysM"/>
    <property type="match status" value="2"/>
</dbReference>
<dbReference type="CDD" id="cd16894">
    <property type="entry name" value="MltD-like"/>
    <property type="match status" value="1"/>
</dbReference>
<comment type="similarity">
    <text evidence="1">Belongs to the transglycosylase Slt family.</text>
</comment>
<dbReference type="GO" id="GO:0008933">
    <property type="term" value="F:peptidoglycan lytic transglycosylase activity"/>
    <property type="evidence" value="ECO:0007669"/>
    <property type="project" value="InterPro"/>
</dbReference>
<dbReference type="AlphaFoldDB" id="A0A809S9B7"/>
<dbReference type="PROSITE" id="PS51782">
    <property type="entry name" value="LYSM"/>
    <property type="match status" value="1"/>
</dbReference>
<dbReference type="PROSITE" id="PS00922">
    <property type="entry name" value="TRANSGLYCOSYLASE"/>
    <property type="match status" value="1"/>
</dbReference>
<evidence type="ECO:0000313" key="4">
    <source>
        <dbReference type="EMBL" id="BBP01133.1"/>
    </source>
</evidence>
<dbReference type="InterPro" id="IPR018392">
    <property type="entry name" value="LysM"/>
</dbReference>
<feature type="compositionally biased region" description="Basic and acidic residues" evidence="2">
    <location>
        <begin position="479"/>
        <end position="522"/>
    </location>
</feature>
<dbReference type="KEGG" id="sniv:SFSGTM_18410"/>
<accession>A0A809S9B7</accession>
<name>A0A809S9B7_9PROT</name>
<organism evidence="4 5">
    <name type="scientific">Sulfuriferula nivalis</name>
    <dbReference type="NCBI Taxonomy" id="2675298"/>
    <lineage>
        <taxon>Bacteria</taxon>
        <taxon>Pseudomonadati</taxon>
        <taxon>Pseudomonadota</taxon>
        <taxon>Betaproteobacteria</taxon>
        <taxon>Nitrosomonadales</taxon>
        <taxon>Sulfuricellaceae</taxon>
        <taxon>Sulfuriferula</taxon>
    </lineage>
</organism>
<feature type="compositionally biased region" description="Basic and acidic residues" evidence="2">
    <location>
        <begin position="536"/>
        <end position="548"/>
    </location>
</feature>
<dbReference type="RefSeq" id="WP_162084947.1">
    <property type="nucleotide sequence ID" value="NZ_AP021881.1"/>
</dbReference>
<protein>
    <recommendedName>
        <fullName evidence="3">LysM domain-containing protein</fullName>
    </recommendedName>
</protein>
<feature type="region of interest" description="Disordered" evidence="2">
    <location>
        <begin position="479"/>
        <end position="558"/>
    </location>
</feature>
<evidence type="ECO:0000256" key="2">
    <source>
        <dbReference type="SAM" id="MobiDB-lite"/>
    </source>
</evidence>
<evidence type="ECO:0000256" key="1">
    <source>
        <dbReference type="ARBA" id="ARBA00007734"/>
    </source>
</evidence>
<keyword evidence="5" id="KW-1185">Reference proteome</keyword>
<proteinExistence type="inferred from homology"/>
<dbReference type="InterPro" id="IPR036779">
    <property type="entry name" value="LysM_dom_sf"/>
</dbReference>
<dbReference type="Proteomes" id="UP000463939">
    <property type="component" value="Chromosome"/>
</dbReference>
<sequence>MIKSRDLTLITQLLLLLYLSFPSISLADTPVVKLADKTTYISNAPDTGISAPQENTADLWDRIRSGFGMDTMDSPLVQAHINWYAQRPDYVRRTVERSRRYLYHILGEVEKRGMPTEIALLPMVESAFNPMAYSPSHASGIWQFIPSTGKDFGLKQNGWYDGRRDIIAATDAALDYLSKLHDEFGTWELALAAYNCGEGCVTRAIAKNQAQGLPTDYLSLNLPMETRHYVPKLLAVKQIIADPASVGINLDSIPDQAYFTTVMLNKSIDVSLAAKLANMPVNEFISLNPAFNKPVVRSDTPTQLLLPVDKADTFSNNLQNYDKPLVSWQAYSAKIGERIGTIAKKFNVSVAWLKEHNPIQLSKKGKLTSEHMLIVPLASTGTTDKSLATMPIEKMAIADTTSTKTSIKDTPAIDTRSKSTEKSTPQTIKVQKGDTLYNLATRYHVSTQDLEQWNNIKHHQLKIGQELTISEAKLPLAANDKKVSKDEKVAETTRHKHGDKTTKETKTESSKKKVNNKKDTAAKIKHNSKTSVTKKVTVEKSTKIPAEKPKRKSKHEAK</sequence>
<evidence type="ECO:0000259" key="3">
    <source>
        <dbReference type="PROSITE" id="PS51782"/>
    </source>
</evidence>
<dbReference type="PANTHER" id="PTHR37423:SF2">
    <property type="entry name" value="MEMBRANE-BOUND LYTIC MUREIN TRANSGLYCOSYLASE C"/>
    <property type="match status" value="1"/>
</dbReference>
<evidence type="ECO:0000313" key="5">
    <source>
        <dbReference type="Proteomes" id="UP000463939"/>
    </source>
</evidence>
<dbReference type="InterPro" id="IPR000189">
    <property type="entry name" value="Transglyc_AS"/>
</dbReference>
<dbReference type="GO" id="GO:0000270">
    <property type="term" value="P:peptidoglycan metabolic process"/>
    <property type="evidence" value="ECO:0007669"/>
    <property type="project" value="InterPro"/>
</dbReference>
<dbReference type="InterPro" id="IPR023346">
    <property type="entry name" value="Lysozyme-like_dom_sf"/>
</dbReference>
<dbReference type="PANTHER" id="PTHR37423">
    <property type="entry name" value="SOLUBLE LYTIC MUREIN TRANSGLYCOSYLASE-RELATED"/>
    <property type="match status" value="1"/>
</dbReference>
<gene>
    <name evidence="4" type="ORF">SFSGTM_18410</name>
</gene>
<feature type="domain" description="LysM" evidence="3">
    <location>
        <begin position="426"/>
        <end position="469"/>
    </location>
</feature>